<dbReference type="CDD" id="cd06133">
    <property type="entry name" value="ERI-1_3'hExo_like"/>
    <property type="match status" value="1"/>
</dbReference>
<evidence type="ECO:0000259" key="6">
    <source>
        <dbReference type="PROSITE" id="PS51294"/>
    </source>
</evidence>
<dbReference type="SUPFAM" id="SSF46689">
    <property type="entry name" value="Homeodomain-like"/>
    <property type="match status" value="2"/>
</dbReference>
<dbReference type="EMBL" id="LR903737">
    <property type="protein sequence ID" value="CAD7252234.1"/>
    <property type="molecule type" value="Genomic_DNA"/>
</dbReference>
<feature type="domain" description="Myb-like" evidence="5">
    <location>
        <begin position="298"/>
        <end position="344"/>
    </location>
</feature>
<dbReference type="GO" id="GO:0000175">
    <property type="term" value="F:3'-5'-RNA exonuclease activity"/>
    <property type="evidence" value="ECO:0007669"/>
    <property type="project" value="InterPro"/>
</dbReference>
<dbReference type="SMART" id="SM00479">
    <property type="entry name" value="EXOIII"/>
    <property type="match status" value="1"/>
</dbReference>
<feature type="region of interest" description="Disordered" evidence="4">
    <location>
        <begin position="492"/>
        <end position="536"/>
    </location>
</feature>
<dbReference type="PROSITE" id="PS50090">
    <property type="entry name" value="MYB_LIKE"/>
    <property type="match status" value="2"/>
</dbReference>
<name>A0A7R9ADU9_9CRUS</name>
<evidence type="ECO:0000256" key="2">
    <source>
        <dbReference type="ARBA" id="ARBA00023125"/>
    </source>
</evidence>
<organism evidence="7">
    <name type="scientific">Darwinula stevensoni</name>
    <dbReference type="NCBI Taxonomy" id="69355"/>
    <lineage>
        <taxon>Eukaryota</taxon>
        <taxon>Metazoa</taxon>
        <taxon>Ecdysozoa</taxon>
        <taxon>Arthropoda</taxon>
        <taxon>Crustacea</taxon>
        <taxon>Oligostraca</taxon>
        <taxon>Ostracoda</taxon>
        <taxon>Podocopa</taxon>
        <taxon>Podocopida</taxon>
        <taxon>Darwinulocopina</taxon>
        <taxon>Darwinuloidea</taxon>
        <taxon>Darwinulidae</taxon>
        <taxon>Darwinula</taxon>
    </lineage>
</organism>
<dbReference type="PANTHER" id="PTHR46380:SF2">
    <property type="entry name" value="CYCLIN-D-BINDING MYB-LIKE TRANSCRIPTION FACTOR 1"/>
    <property type="match status" value="1"/>
</dbReference>
<dbReference type="Gene3D" id="3.30.420.10">
    <property type="entry name" value="Ribonuclease H-like superfamily/Ribonuclease H"/>
    <property type="match status" value="1"/>
</dbReference>
<dbReference type="Gene3D" id="1.10.10.60">
    <property type="entry name" value="Homeodomain-like"/>
    <property type="match status" value="2"/>
</dbReference>
<evidence type="ECO:0000313" key="8">
    <source>
        <dbReference type="Proteomes" id="UP000677054"/>
    </source>
</evidence>
<dbReference type="InterPro" id="IPR047201">
    <property type="entry name" value="ERI-1_3'hExo-like"/>
</dbReference>
<feature type="domain" description="Myb-like" evidence="5">
    <location>
        <begin position="347"/>
        <end position="408"/>
    </location>
</feature>
<evidence type="ECO:0000256" key="1">
    <source>
        <dbReference type="ARBA" id="ARBA00004123"/>
    </source>
</evidence>
<dbReference type="InterPro" id="IPR017930">
    <property type="entry name" value="Myb_dom"/>
</dbReference>
<dbReference type="SUPFAM" id="SSF53098">
    <property type="entry name" value="Ribonuclease H-like"/>
    <property type="match status" value="1"/>
</dbReference>
<gene>
    <name evidence="7" type="ORF">DSTB1V02_LOCUS11992</name>
</gene>
<dbReference type="AlphaFoldDB" id="A0A7R9ADU9"/>
<dbReference type="PROSITE" id="PS51294">
    <property type="entry name" value="HTH_MYB"/>
    <property type="match status" value="2"/>
</dbReference>
<dbReference type="OrthoDB" id="448399at2759"/>
<keyword evidence="3" id="KW-0539">Nucleus</keyword>
<dbReference type="InterPro" id="IPR001005">
    <property type="entry name" value="SANT/Myb"/>
</dbReference>
<sequence length="948" mass="106508">MFGGLSELVANESSSMSELSPNTLASHGVEQDPLSEPIDLSFLKNGEGRVSVLDLSMSLGDNMNDGGLNDAHSAWDDDKVLPVGKYIVIYDASGNSATIPEKQFAAQLPKALECMKGDEIQTMIVEVTEEGDLIQVEDCSLQLEDLSAIQCTDLPLAEEVGIEGESPITGELAVDLSSDKQEKQLTGRKSRRTRLPNVKSVSNGAVNQNWSIPSKDSSDDEESPKGKEQYKQGMWSKEESDILQENIERYCQEQGIDHPRKIVFNMTRDERKGFYRIIARGIQRPLFSIYRRVVRMYEKQEKVGPYSQEEVEALKQLVSIHGKNWKLIGAALGRSGESIKDRYRLVRDDCRNGKWNEEEEQKLSDAVHQVCGQESGEMAVSGINWTEVAQIVGTRSEKQCRNKWLHCLYWKESKGSVWTHKDDLILVEKIGALNAKEEGDIDWTSLVLENWSAVRSPQWLRNKWGQLKRTYVINHKDLPLEEVFKKLRENISARNPVKQQRAKSEKPDSSSGRRQLEKENSPNAANESVLQPLPPMSTLPPFGTPVFSAAPPQHNTILHASQTSIISIPHGATLVGGTGGPGAPIQVLGPSPSYVITTPIIATIPQPIILQPVVSTSESDVGQTALVVPPMDADSGSITHPPPVCLQGDMEESPSISFRPSHEHLDLKESIPDEDMDPHIPHPDVILREVLESESDEMMLLRRTGVSRRVLQWCDAKGKLKVKARMTERTMPQKRDLCTPAQYPVQKFDYLLLLDFEATCDNIKTPYPQEIIEFPCLKVNAKNMEVESTFHQYVLPRANPCLTSFCTNLTGIIQEMVNSQPHLEETMELFDKWMEGENLKDPKVTSLFVTCGDWDLKVMLPSQCQYFRISIPDYFTRWSNLKKAFCSMEGMWPKGLLHMMTHLNIPHQGRLHSGIDDCKNMATVVKALAEKGCVFEETHHQVDERPPR</sequence>
<evidence type="ECO:0000313" key="7">
    <source>
        <dbReference type="EMBL" id="CAD7252234.1"/>
    </source>
</evidence>
<dbReference type="InterPro" id="IPR009057">
    <property type="entry name" value="Homeodomain-like_sf"/>
</dbReference>
<protein>
    <submittedName>
        <fullName evidence="7">Uncharacterized protein</fullName>
    </submittedName>
</protein>
<feature type="domain" description="HTH myb-type" evidence="6">
    <location>
        <begin position="304"/>
        <end position="344"/>
    </location>
</feature>
<dbReference type="EMBL" id="CAJPEV010004220">
    <property type="protein sequence ID" value="CAG0901420.1"/>
    <property type="molecule type" value="Genomic_DNA"/>
</dbReference>
<dbReference type="InterPro" id="IPR051651">
    <property type="entry name" value="DMTF1_DNA-bind_reg"/>
</dbReference>
<dbReference type="InterPro" id="IPR012337">
    <property type="entry name" value="RNaseH-like_sf"/>
</dbReference>
<dbReference type="Proteomes" id="UP000677054">
    <property type="component" value="Unassembled WGS sequence"/>
</dbReference>
<accession>A0A7R9ADU9</accession>
<dbReference type="Pfam" id="PF00929">
    <property type="entry name" value="RNase_T"/>
    <property type="match status" value="1"/>
</dbReference>
<proteinExistence type="predicted"/>
<dbReference type="CDD" id="cd00167">
    <property type="entry name" value="SANT"/>
    <property type="match status" value="2"/>
</dbReference>
<dbReference type="GO" id="GO:0005634">
    <property type="term" value="C:nucleus"/>
    <property type="evidence" value="ECO:0007669"/>
    <property type="project" value="UniProtKB-SubCell"/>
</dbReference>
<evidence type="ECO:0000256" key="3">
    <source>
        <dbReference type="ARBA" id="ARBA00023242"/>
    </source>
</evidence>
<feature type="compositionally biased region" description="Polar residues" evidence="4">
    <location>
        <begin position="199"/>
        <end position="212"/>
    </location>
</feature>
<dbReference type="SMART" id="SM00717">
    <property type="entry name" value="SANT"/>
    <property type="match status" value="4"/>
</dbReference>
<keyword evidence="8" id="KW-1185">Reference proteome</keyword>
<dbReference type="InterPro" id="IPR036397">
    <property type="entry name" value="RNaseH_sf"/>
</dbReference>
<keyword evidence="2" id="KW-0238">DNA-binding</keyword>
<dbReference type="GO" id="GO:0000978">
    <property type="term" value="F:RNA polymerase II cis-regulatory region sequence-specific DNA binding"/>
    <property type="evidence" value="ECO:0007669"/>
    <property type="project" value="TreeGrafter"/>
</dbReference>
<feature type="domain" description="HTH myb-type" evidence="6">
    <location>
        <begin position="347"/>
        <end position="412"/>
    </location>
</feature>
<evidence type="ECO:0000256" key="4">
    <source>
        <dbReference type="SAM" id="MobiDB-lite"/>
    </source>
</evidence>
<feature type="region of interest" description="Disordered" evidence="4">
    <location>
        <begin position="171"/>
        <end position="235"/>
    </location>
</feature>
<reference evidence="7" key="1">
    <citation type="submission" date="2020-11" db="EMBL/GenBank/DDBJ databases">
        <authorList>
            <person name="Tran Van P."/>
        </authorList>
    </citation>
    <scope>NUCLEOTIDE SEQUENCE</scope>
</reference>
<dbReference type="GO" id="GO:0000981">
    <property type="term" value="F:DNA-binding transcription factor activity, RNA polymerase II-specific"/>
    <property type="evidence" value="ECO:0007669"/>
    <property type="project" value="TreeGrafter"/>
</dbReference>
<dbReference type="PANTHER" id="PTHR46380">
    <property type="entry name" value="CYCLIN-D-BINDING MYB-LIKE TRANSCRIPTION FACTOR 1"/>
    <property type="match status" value="1"/>
</dbReference>
<evidence type="ECO:0000259" key="5">
    <source>
        <dbReference type="PROSITE" id="PS50090"/>
    </source>
</evidence>
<dbReference type="Pfam" id="PF13921">
    <property type="entry name" value="Myb_DNA-bind_6"/>
    <property type="match status" value="1"/>
</dbReference>
<comment type="subcellular location">
    <subcellularLocation>
        <location evidence="1">Nucleus</location>
    </subcellularLocation>
</comment>
<dbReference type="InterPro" id="IPR013520">
    <property type="entry name" value="Ribonucl_H"/>
</dbReference>
<feature type="compositionally biased region" description="Basic and acidic residues" evidence="4">
    <location>
        <begin position="223"/>
        <end position="235"/>
    </location>
</feature>